<evidence type="ECO:0000313" key="1">
    <source>
        <dbReference type="EMBL" id="KHN08142.1"/>
    </source>
</evidence>
<reference evidence="1" key="1">
    <citation type="submission" date="2014-07" db="EMBL/GenBank/DDBJ databases">
        <title>Identification of a novel salt tolerance gene in wild soybean by whole-genome sequencing.</title>
        <authorList>
            <person name="Lam H.-M."/>
            <person name="Qi X."/>
            <person name="Li M.-W."/>
            <person name="Liu X."/>
            <person name="Xie M."/>
            <person name="Ni M."/>
            <person name="Xu X."/>
        </authorList>
    </citation>
    <scope>NUCLEOTIDE SEQUENCE [LARGE SCALE GENOMIC DNA]</scope>
    <source>
        <tissue evidence="1">Root</tissue>
    </source>
</reference>
<dbReference type="AlphaFoldDB" id="A0A0B2PKM3"/>
<organism evidence="1">
    <name type="scientific">Glycine soja</name>
    <name type="common">Wild soybean</name>
    <dbReference type="NCBI Taxonomy" id="3848"/>
    <lineage>
        <taxon>Eukaryota</taxon>
        <taxon>Viridiplantae</taxon>
        <taxon>Streptophyta</taxon>
        <taxon>Embryophyta</taxon>
        <taxon>Tracheophyta</taxon>
        <taxon>Spermatophyta</taxon>
        <taxon>Magnoliopsida</taxon>
        <taxon>eudicotyledons</taxon>
        <taxon>Gunneridae</taxon>
        <taxon>Pentapetalae</taxon>
        <taxon>rosids</taxon>
        <taxon>fabids</taxon>
        <taxon>Fabales</taxon>
        <taxon>Fabaceae</taxon>
        <taxon>Papilionoideae</taxon>
        <taxon>50 kb inversion clade</taxon>
        <taxon>NPAAA clade</taxon>
        <taxon>indigoferoid/millettioid clade</taxon>
        <taxon>Phaseoleae</taxon>
        <taxon>Glycine</taxon>
        <taxon>Glycine subgen. Soja</taxon>
    </lineage>
</organism>
<proteinExistence type="predicted"/>
<dbReference type="EMBL" id="KN666220">
    <property type="protein sequence ID" value="KHN08142.1"/>
    <property type="molecule type" value="Genomic_DNA"/>
</dbReference>
<accession>A0A0B2PKM3</accession>
<gene>
    <name evidence="1" type="ORF">glysoja_032326</name>
</gene>
<sequence>MPTISSSADNSLQFLRLFGTTICFNEFGHLNFTTHQGEESELTIPSVKHVIKLI</sequence>
<protein>
    <submittedName>
        <fullName evidence="1">Uncharacterized protein</fullName>
    </submittedName>
</protein>
<dbReference type="Proteomes" id="UP000053555">
    <property type="component" value="Unassembled WGS sequence"/>
</dbReference>
<name>A0A0B2PKM3_GLYSO</name>